<keyword evidence="4 5" id="KW-0274">FAD</keyword>
<dbReference type="Gene3D" id="1.10.540.10">
    <property type="entry name" value="Acyl-CoA dehydrogenase/oxidase, N-terminal domain"/>
    <property type="match status" value="1"/>
</dbReference>
<dbReference type="InterPro" id="IPR036250">
    <property type="entry name" value="AcylCo_DH-like_C"/>
</dbReference>
<dbReference type="SUPFAM" id="SSF56645">
    <property type="entry name" value="Acyl-CoA dehydrogenase NM domain-like"/>
    <property type="match status" value="1"/>
</dbReference>
<keyword evidence="10" id="KW-1185">Reference proteome</keyword>
<keyword evidence="5" id="KW-0560">Oxidoreductase</keyword>
<dbReference type="PIRSF" id="PIRSF016578">
    <property type="entry name" value="HsaA"/>
    <property type="match status" value="1"/>
</dbReference>
<comment type="cofactor">
    <cofactor evidence="1 5">
        <name>FAD</name>
        <dbReference type="ChEBI" id="CHEBI:57692"/>
    </cofactor>
</comment>
<evidence type="ECO:0000259" key="6">
    <source>
        <dbReference type="Pfam" id="PF00441"/>
    </source>
</evidence>
<dbReference type="Pfam" id="PF02771">
    <property type="entry name" value="Acyl-CoA_dh_N"/>
    <property type="match status" value="1"/>
</dbReference>
<evidence type="ECO:0000313" key="10">
    <source>
        <dbReference type="Proteomes" id="UP001458946"/>
    </source>
</evidence>
<dbReference type="PANTHER" id="PTHR43884:SF12">
    <property type="entry name" value="ISOVALERYL-COA DEHYDROGENASE, MITOCHONDRIAL-RELATED"/>
    <property type="match status" value="1"/>
</dbReference>
<dbReference type="SUPFAM" id="SSF47203">
    <property type="entry name" value="Acyl-CoA dehydrogenase C-terminal domain-like"/>
    <property type="match status" value="1"/>
</dbReference>
<evidence type="ECO:0000259" key="8">
    <source>
        <dbReference type="Pfam" id="PF02771"/>
    </source>
</evidence>
<dbReference type="InterPro" id="IPR009100">
    <property type="entry name" value="AcylCoA_DH/oxidase_NM_dom_sf"/>
</dbReference>
<evidence type="ECO:0000259" key="7">
    <source>
        <dbReference type="Pfam" id="PF02770"/>
    </source>
</evidence>
<evidence type="ECO:0000313" key="9">
    <source>
        <dbReference type="EMBL" id="GAA5500643.1"/>
    </source>
</evidence>
<dbReference type="Pfam" id="PF00441">
    <property type="entry name" value="Acyl-CoA_dh_1"/>
    <property type="match status" value="1"/>
</dbReference>
<feature type="domain" description="Acyl-CoA dehydrogenase/oxidase N-terminal" evidence="8">
    <location>
        <begin position="21"/>
        <end position="132"/>
    </location>
</feature>
<feature type="domain" description="Acyl-CoA dehydrogenase/oxidase C-terminal" evidence="6">
    <location>
        <begin position="246"/>
        <end position="392"/>
    </location>
</feature>
<reference evidence="9 10" key="1">
    <citation type="submission" date="2024-02" db="EMBL/GenBank/DDBJ databases">
        <title>Deinococcus xinjiangensis NBRC 107630.</title>
        <authorList>
            <person name="Ichikawa N."/>
            <person name="Katano-Makiyama Y."/>
            <person name="Hidaka K."/>
        </authorList>
    </citation>
    <scope>NUCLEOTIDE SEQUENCE [LARGE SCALE GENOMIC DNA]</scope>
    <source>
        <strain evidence="9 10">NBRC 107630</strain>
    </source>
</reference>
<evidence type="ECO:0000256" key="1">
    <source>
        <dbReference type="ARBA" id="ARBA00001974"/>
    </source>
</evidence>
<dbReference type="Proteomes" id="UP001458946">
    <property type="component" value="Unassembled WGS sequence"/>
</dbReference>
<sequence>MCPALSKLSASIGQMDFQLPEDLRDMQATIRDFMLTRVESRAHDIEESNQIPPELLKEAANLGLFGLSIPEEYGGVGLGTLGRCAVYEAMGMGHMGFGGMISAHASIGTSGLVKLGNEEQKQRFLPRMASGECVAGFAITEPSSGSDAANIRTRAVKKGDVYVLNGTKHYISNAPVAGLLTVIAITDPSKGTRGMSAFLVEPQTTAGVSIGKIDEKMGQKGSLSSEVIFEDAEIPAANLLGPENLGYREALGILTNGRVGIAARSTGAMQRLLELSVQHAKTREQFGQPIAEFQAVQFMLAEMEIAVQTSRVLWQKVAWMVDSGQDVRRMASVAKYHATEMLSQVADKAVQVAGGMGYMKDSPVERYYRDQRLLRIYEGTSEIQKVIIAADLLR</sequence>
<dbReference type="Gene3D" id="1.20.140.10">
    <property type="entry name" value="Butyryl-CoA Dehydrogenase, subunit A, domain 3"/>
    <property type="match status" value="1"/>
</dbReference>
<dbReference type="Gene3D" id="2.40.110.10">
    <property type="entry name" value="Butyryl-CoA Dehydrogenase, subunit A, domain 2"/>
    <property type="match status" value="1"/>
</dbReference>
<accession>A0ABP9V9G2</accession>
<evidence type="ECO:0000256" key="5">
    <source>
        <dbReference type="RuleBase" id="RU362125"/>
    </source>
</evidence>
<organism evidence="9 10">
    <name type="scientific">Deinococcus xinjiangensis</name>
    <dbReference type="NCBI Taxonomy" id="457454"/>
    <lineage>
        <taxon>Bacteria</taxon>
        <taxon>Thermotogati</taxon>
        <taxon>Deinococcota</taxon>
        <taxon>Deinococci</taxon>
        <taxon>Deinococcales</taxon>
        <taxon>Deinococcaceae</taxon>
        <taxon>Deinococcus</taxon>
    </lineage>
</organism>
<dbReference type="InterPro" id="IPR013786">
    <property type="entry name" value="AcylCoA_DH/ox_N"/>
</dbReference>
<dbReference type="Pfam" id="PF02770">
    <property type="entry name" value="Acyl-CoA_dh_M"/>
    <property type="match status" value="1"/>
</dbReference>
<name>A0ABP9V9G2_9DEIO</name>
<feature type="domain" description="Acyl-CoA oxidase/dehydrogenase middle" evidence="7">
    <location>
        <begin position="136"/>
        <end position="231"/>
    </location>
</feature>
<comment type="similarity">
    <text evidence="2 5">Belongs to the acyl-CoA dehydrogenase family.</text>
</comment>
<dbReference type="PROSITE" id="PS00073">
    <property type="entry name" value="ACYL_COA_DH_2"/>
    <property type="match status" value="1"/>
</dbReference>
<dbReference type="InterPro" id="IPR037069">
    <property type="entry name" value="AcylCoA_DH/ox_N_sf"/>
</dbReference>
<evidence type="ECO:0000256" key="4">
    <source>
        <dbReference type="ARBA" id="ARBA00022827"/>
    </source>
</evidence>
<dbReference type="PANTHER" id="PTHR43884">
    <property type="entry name" value="ACYL-COA DEHYDROGENASE"/>
    <property type="match status" value="1"/>
</dbReference>
<dbReference type="InterPro" id="IPR006089">
    <property type="entry name" value="Acyl-CoA_DH_CS"/>
</dbReference>
<comment type="caution">
    <text evidence="9">The sequence shown here is derived from an EMBL/GenBank/DDBJ whole genome shotgun (WGS) entry which is preliminary data.</text>
</comment>
<proteinExistence type="inferred from homology"/>
<gene>
    <name evidence="9" type="primary">acrC_1</name>
    <name evidence="9" type="ORF">Dxin01_00367</name>
</gene>
<dbReference type="InterPro" id="IPR006091">
    <property type="entry name" value="Acyl-CoA_Oxase/DH_mid-dom"/>
</dbReference>
<evidence type="ECO:0000256" key="2">
    <source>
        <dbReference type="ARBA" id="ARBA00009347"/>
    </source>
</evidence>
<protein>
    <submittedName>
        <fullName evidence="9">Acryloyl-CoA reductase (NADH)</fullName>
    </submittedName>
</protein>
<dbReference type="EMBL" id="BAABRN010000002">
    <property type="protein sequence ID" value="GAA5500643.1"/>
    <property type="molecule type" value="Genomic_DNA"/>
</dbReference>
<keyword evidence="3 5" id="KW-0285">Flavoprotein</keyword>
<dbReference type="InterPro" id="IPR009075">
    <property type="entry name" value="AcylCo_DH/oxidase_C"/>
</dbReference>
<dbReference type="InterPro" id="IPR046373">
    <property type="entry name" value="Acyl-CoA_Oxase/DH_mid-dom_sf"/>
</dbReference>
<evidence type="ECO:0000256" key="3">
    <source>
        <dbReference type="ARBA" id="ARBA00022630"/>
    </source>
</evidence>